<dbReference type="EMBL" id="KV417274">
    <property type="protein sequence ID" value="KZO98740.1"/>
    <property type="molecule type" value="Genomic_DNA"/>
</dbReference>
<dbReference type="AlphaFoldDB" id="A0A167PFJ9"/>
<accession>A0A167PFJ9</accession>
<keyword evidence="1" id="KW-0732">Signal</keyword>
<protein>
    <recommendedName>
        <fullName evidence="4">Secreted protein</fullName>
    </recommendedName>
</protein>
<evidence type="ECO:0008006" key="4">
    <source>
        <dbReference type="Google" id="ProtNLM"/>
    </source>
</evidence>
<organism evidence="2 3">
    <name type="scientific">Calocera viscosa (strain TUFC12733)</name>
    <dbReference type="NCBI Taxonomy" id="1330018"/>
    <lineage>
        <taxon>Eukaryota</taxon>
        <taxon>Fungi</taxon>
        <taxon>Dikarya</taxon>
        <taxon>Basidiomycota</taxon>
        <taxon>Agaricomycotina</taxon>
        <taxon>Dacrymycetes</taxon>
        <taxon>Dacrymycetales</taxon>
        <taxon>Dacrymycetaceae</taxon>
        <taxon>Calocera</taxon>
    </lineage>
</organism>
<keyword evidence="3" id="KW-1185">Reference proteome</keyword>
<gene>
    <name evidence="2" type="ORF">CALVIDRAFT_416917</name>
</gene>
<sequence>MFPFQSLFLSLPLFLGSLALDFLCNSLLPTAFLLPSHVQYAISRGSKGAPIESHVIKSLQPLHAILVSFIISFGERQFSVGQVLSNHPHSLITASTHAIHSFPFRNDYPRPSRLCSPCASKAFMFLSQEV</sequence>
<dbReference type="Proteomes" id="UP000076738">
    <property type="component" value="Unassembled WGS sequence"/>
</dbReference>
<feature type="signal peptide" evidence="1">
    <location>
        <begin position="1"/>
        <end position="19"/>
    </location>
</feature>
<evidence type="ECO:0000313" key="2">
    <source>
        <dbReference type="EMBL" id="KZO98740.1"/>
    </source>
</evidence>
<feature type="chain" id="PRO_5007891133" description="Secreted protein" evidence="1">
    <location>
        <begin position="20"/>
        <end position="130"/>
    </location>
</feature>
<evidence type="ECO:0000256" key="1">
    <source>
        <dbReference type="SAM" id="SignalP"/>
    </source>
</evidence>
<evidence type="ECO:0000313" key="3">
    <source>
        <dbReference type="Proteomes" id="UP000076738"/>
    </source>
</evidence>
<proteinExistence type="predicted"/>
<name>A0A167PFJ9_CALVF</name>
<reference evidence="2 3" key="1">
    <citation type="journal article" date="2016" name="Mol. Biol. Evol.">
        <title>Comparative Genomics of Early-Diverging Mushroom-Forming Fungi Provides Insights into the Origins of Lignocellulose Decay Capabilities.</title>
        <authorList>
            <person name="Nagy L.G."/>
            <person name="Riley R."/>
            <person name="Tritt A."/>
            <person name="Adam C."/>
            <person name="Daum C."/>
            <person name="Floudas D."/>
            <person name="Sun H."/>
            <person name="Yadav J.S."/>
            <person name="Pangilinan J."/>
            <person name="Larsson K.H."/>
            <person name="Matsuura K."/>
            <person name="Barry K."/>
            <person name="Labutti K."/>
            <person name="Kuo R."/>
            <person name="Ohm R.A."/>
            <person name="Bhattacharya S.S."/>
            <person name="Shirouzu T."/>
            <person name="Yoshinaga Y."/>
            <person name="Martin F.M."/>
            <person name="Grigoriev I.V."/>
            <person name="Hibbett D.S."/>
        </authorList>
    </citation>
    <scope>NUCLEOTIDE SEQUENCE [LARGE SCALE GENOMIC DNA]</scope>
    <source>
        <strain evidence="2 3">TUFC12733</strain>
    </source>
</reference>